<gene>
    <name evidence="1" type="ORF">LOK49_LG01G00124</name>
</gene>
<reference evidence="1 2" key="1">
    <citation type="journal article" date="2022" name="Plant J.">
        <title>Chromosome-level genome of Camellia lanceoleosa provides a valuable resource for understanding genome evolution and self-incompatibility.</title>
        <authorList>
            <person name="Gong W."/>
            <person name="Xiao S."/>
            <person name="Wang L."/>
            <person name="Liao Z."/>
            <person name="Chang Y."/>
            <person name="Mo W."/>
            <person name="Hu G."/>
            <person name="Li W."/>
            <person name="Zhao G."/>
            <person name="Zhu H."/>
            <person name="Hu X."/>
            <person name="Ji K."/>
            <person name="Xiang X."/>
            <person name="Song Q."/>
            <person name="Yuan D."/>
            <person name="Jin S."/>
            <person name="Zhang L."/>
        </authorList>
    </citation>
    <scope>NUCLEOTIDE SEQUENCE [LARGE SCALE GENOMIC DNA]</scope>
    <source>
        <strain evidence="1">SQ_2022a</strain>
    </source>
</reference>
<keyword evidence="1" id="KW-0808">Transferase</keyword>
<keyword evidence="1" id="KW-0418">Kinase</keyword>
<accession>A0ACC0IYU9</accession>
<evidence type="ECO:0000313" key="2">
    <source>
        <dbReference type="Proteomes" id="UP001060215"/>
    </source>
</evidence>
<proteinExistence type="predicted"/>
<sequence>MTVLVFLDLSDNQISGEIPNEIADLKNLELLNLMCNQLTGPIPSKIDVSWNRLESSLPSNILFIPSLQNFIASNNDLRGNIPDQFQDCPSLSVLDLSSNHFSGKIPQSIASCERLVNLNLGNNQFTGEIPRPIAALPMLAILDLSNNSLTGTIPENFGSSPALEMLNLSYNKLEGPVPNNGILTTINPNDLIGNVGLCGGNGILPPCSQSFSTTASRQRKRKMHIINHVIIGFAVGISVILSLGLTVFVGKKLYKRWYLYNTFFTDWYKWSTAEWPWRLIAFQRLSFTSADILACVKESNVIEYGYTLKVDEKSDIYSFGVVLLELVTGKKPLDPEFGEFTDIVEWVRSKIRNKRASEEPLDSNIAGQCKHVQEEMLLVLRIALLCTAKNPKDRPTMRDVITMLGEAKPRRKSICHNSEKPVFGNSPVIGLL</sequence>
<dbReference type="Proteomes" id="UP001060215">
    <property type="component" value="Chromosome 1"/>
</dbReference>
<evidence type="ECO:0000313" key="1">
    <source>
        <dbReference type="EMBL" id="KAI8030328.1"/>
    </source>
</evidence>
<dbReference type="EMBL" id="CM045758">
    <property type="protein sequence ID" value="KAI8030328.1"/>
    <property type="molecule type" value="Genomic_DNA"/>
</dbReference>
<keyword evidence="1" id="KW-0675">Receptor</keyword>
<organism evidence="1 2">
    <name type="scientific">Camellia lanceoleosa</name>
    <dbReference type="NCBI Taxonomy" id="1840588"/>
    <lineage>
        <taxon>Eukaryota</taxon>
        <taxon>Viridiplantae</taxon>
        <taxon>Streptophyta</taxon>
        <taxon>Embryophyta</taxon>
        <taxon>Tracheophyta</taxon>
        <taxon>Spermatophyta</taxon>
        <taxon>Magnoliopsida</taxon>
        <taxon>eudicotyledons</taxon>
        <taxon>Gunneridae</taxon>
        <taxon>Pentapetalae</taxon>
        <taxon>asterids</taxon>
        <taxon>Ericales</taxon>
        <taxon>Theaceae</taxon>
        <taxon>Camellia</taxon>
    </lineage>
</organism>
<protein>
    <submittedName>
        <fullName evidence="1">MDIS1-interacting receptor like kinase 1</fullName>
    </submittedName>
</protein>
<name>A0ACC0IYU9_9ERIC</name>
<comment type="caution">
    <text evidence="1">The sequence shown here is derived from an EMBL/GenBank/DDBJ whole genome shotgun (WGS) entry which is preliminary data.</text>
</comment>
<keyword evidence="2" id="KW-1185">Reference proteome</keyword>